<dbReference type="SUPFAM" id="SSF56672">
    <property type="entry name" value="DNA/RNA polymerases"/>
    <property type="match status" value="1"/>
</dbReference>
<organism evidence="2 3">
    <name type="scientific">Tenebrio molitor</name>
    <name type="common">Yellow mealworm beetle</name>
    <dbReference type="NCBI Taxonomy" id="7067"/>
    <lineage>
        <taxon>Eukaryota</taxon>
        <taxon>Metazoa</taxon>
        <taxon>Ecdysozoa</taxon>
        <taxon>Arthropoda</taxon>
        <taxon>Hexapoda</taxon>
        <taxon>Insecta</taxon>
        <taxon>Pterygota</taxon>
        <taxon>Neoptera</taxon>
        <taxon>Endopterygota</taxon>
        <taxon>Coleoptera</taxon>
        <taxon>Polyphaga</taxon>
        <taxon>Cucujiformia</taxon>
        <taxon>Tenebrionidae</taxon>
        <taxon>Tenebrio</taxon>
    </lineage>
</organism>
<dbReference type="CDD" id="cd01650">
    <property type="entry name" value="RT_nLTR_like"/>
    <property type="match status" value="1"/>
</dbReference>
<reference evidence="2" key="2">
    <citation type="submission" date="2021-08" db="EMBL/GenBank/DDBJ databases">
        <authorList>
            <person name="Eriksson T."/>
        </authorList>
    </citation>
    <scope>NUCLEOTIDE SEQUENCE</scope>
    <source>
        <strain evidence="2">Stoneville</strain>
        <tissue evidence="2">Whole head</tissue>
    </source>
</reference>
<protein>
    <recommendedName>
        <fullName evidence="1">Reverse transcriptase domain-containing protein</fullName>
    </recommendedName>
</protein>
<evidence type="ECO:0000259" key="1">
    <source>
        <dbReference type="PROSITE" id="PS50878"/>
    </source>
</evidence>
<dbReference type="Pfam" id="PF00078">
    <property type="entry name" value="RVT_1"/>
    <property type="match status" value="1"/>
</dbReference>
<comment type="caution">
    <text evidence="2">The sequence shown here is derived from an EMBL/GenBank/DDBJ whole genome shotgun (WGS) entry which is preliminary data.</text>
</comment>
<proteinExistence type="predicted"/>
<evidence type="ECO:0000313" key="3">
    <source>
        <dbReference type="Proteomes" id="UP000719412"/>
    </source>
</evidence>
<reference evidence="2" key="1">
    <citation type="journal article" date="2020" name="J Insects Food Feed">
        <title>The yellow mealworm (Tenebrio molitor) genome: a resource for the emerging insects as food and feed industry.</title>
        <authorList>
            <person name="Eriksson T."/>
            <person name="Andere A."/>
            <person name="Kelstrup H."/>
            <person name="Emery V."/>
            <person name="Picard C."/>
        </authorList>
    </citation>
    <scope>NUCLEOTIDE SEQUENCE</scope>
    <source>
        <strain evidence="2">Stoneville</strain>
        <tissue evidence="2">Whole head</tissue>
    </source>
</reference>
<dbReference type="PROSITE" id="PS50878">
    <property type="entry name" value="RT_POL"/>
    <property type="match status" value="1"/>
</dbReference>
<dbReference type="EMBL" id="JABDTM020009535">
    <property type="protein sequence ID" value="KAH0821028.1"/>
    <property type="molecule type" value="Genomic_DNA"/>
</dbReference>
<accession>A0A8J6HWX6</accession>
<gene>
    <name evidence="2" type="ORF">GEV33_001763</name>
</gene>
<dbReference type="InterPro" id="IPR000477">
    <property type="entry name" value="RT_dom"/>
</dbReference>
<dbReference type="GO" id="GO:0071897">
    <property type="term" value="P:DNA biosynthetic process"/>
    <property type="evidence" value="ECO:0007669"/>
    <property type="project" value="UniProtKB-ARBA"/>
</dbReference>
<dbReference type="InterPro" id="IPR043502">
    <property type="entry name" value="DNA/RNA_pol_sf"/>
</dbReference>
<keyword evidence="3" id="KW-1185">Reference proteome</keyword>
<name>A0A8J6HWX6_TENMO</name>
<dbReference type="Proteomes" id="UP000719412">
    <property type="component" value="Unassembled WGS sequence"/>
</dbReference>
<evidence type="ECO:0000313" key="2">
    <source>
        <dbReference type="EMBL" id="KAH0821028.1"/>
    </source>
</evidence>
<dbReference type="PANTHER" id="PTHR19446">
    <property type="entry name" value="REVERSE TRANSCRIPTASES"/>
    <property type="match status" value="1"/>
</dbReference>
<sequence length="689" mass="78068">MPSSRTVPRYPTRSTQLVREIDSWLSRFTEGKPGNVEEPRRRTKRRKNNFYKKAQDLYRKNRAGLAEVILGGKPLAETVKARMPSLRNVEDLYGGILESPSPADDAPFEAKFVERSESLQPITEDKVCDAKTGWSHSAASPDRVSVAAVKASDESTLAIFFNVLLFRGVQPTVWRDTRTILIPKGGDPTNAENWRPITIGSAIQRLFHRVLIKRLKSQIGLSMHQRVFVNTDGTLANILILDQYIMERTLVMERFRLHPIMTSYIMSTFSSTTTIKVGNEQTRPLRILRGVRQGDPLNPLLFNVVVDELLEKFNSNYRGSRLPHGSHCAAMAFADDLVMLSDSDVEAPLMLKEVETFLRERGVGVNPSKCRALCTGVVAGRAVAVGHMDTFRYLSHSYGYDDVGKPNLFNLTAWLENVRRAPLKPDQMLLMIKTYVITRLYGSQTPKVTSKVLREANRLMRKFVRATLNFNTHTPDALIHASVRDGGQEVTELRGAIPRILLGRMTKLLESPEDRKRLNGRALTKGLEQTAEDPDSRGWVLERPNGWSGKNFVRAAQLRTANLPTRAISSAPIRQRRCRGGCAVDESLSHVLQTCPITHWERIQRHDEIAEESNSCSDNENNAAIDAEIVSETDDEYCKWEKKKKKKNPKDKLLWEMSFCLFPTKKLLSKVPNPFLQKLPKWTGLINYY</sequence>
<dbReference type="AlphaFoldDB" id="A0A8J6HWX6"/>
<feature type="domain" description="Reverse transcriptase" evidence="1">
    <location>
        <begin position="163"/>
        <end position="398"/>
    </location>
</feature>